<dbReference type="Pfam" id="PF15388">
    <property type="entry name" value="FAM117"/>
    <property type="match status" value="1"/>
</dbReference>
<dbReference type="PANTHER" id="PTHR14972:SF7">
    <property type="entry name" value="PROTEIN FAM117A"/>
    <property type="match status" value="1"/>
</dbReference>
<accession>A0ABD0WVJ2</accession>
<keyword evidence="1" id="KW-0597">Phosphoprotein</keyword>
<evidence type="ECO:0000256" key="2">
    <source>
        <dbReference type="SAM" id="MobiDB-lite"/>
    </source>
</evidence>
<evidence type="ECO:0000313" key="4">
    <source>
        <dbReference type="Proteomes" id="UP001557470"/>
    </source>
</evidence>
<reference evidence="3 4" key="1">
    <citation type="submission" date="2024-06" db="EMBL/GenBank/DDBJ databases">
        <authorList>
            <person name="Pan Q."/>
            <person name="Wen M."/>
            <person name="Jouanno E."/>
            <person name="Zahm M."/>
            <person name="Klopp C."/>
            <person name="Cabau C."/>
            <person name="Louis A."/>
            <person name="Berthelot C."/>
            <person name="Parey E."/>
            <person name="Roest Crollius H."/>
            <person name="Montfort J."/>
            <person name="Robinson-Rechavi M."/>
            <person name="Bouchez O."/>
            <person name="Lampietro C."/>
            <person name="Lopez Roques C."/>
            <person name="Donnadieu C."/>
            <person name="Postlethwait J."/>
            <person name="Bobe J."/>
            <person name="Verreycken H."/>
            <person name="Guiguen Y."/>
        </authorList>
    </citation>
    <scope>NUCLEOTIDE SEQUENCE [LARGE SCALE GENOMIC DNA]</scope>
    <source>
        <strain evidence="3">Up_M1</strain>
        <tissue evidence="3">Testis</tissue>
    </source>
</reference>
<gene>
    <name evidence="3" type="ORF">UPYG_G00141960</name>
</gene>
<dbReference type="AlphaFoldDB" id="A0ABD0WVJ2"/>
<organism evidence="3 4">
    <name type="scientific">Umbra pygmaea</name>
    <name type="common">Eastern mudminnow</name>
    <dbReference type="NCBI Taxonomy" id="75934"/>
    <lineage>
        <taxon>Eukaryota</taxon>
        <taxon>Metazoa</taxon>
        <taxon>Chordata</taxon>
        <taxon>Craniata</taxon>
        <taxon>Vertebrata</taxon>
        <taxon>Euteleostomi</taxon>
        <taxon>Actinopterygii</taxon>
        <taxon>Neopterygii</taxon>
        <taxon>Teleostei</taxon>
        <taxon>Protacanthopterygii</taxon>
        <taxon>Esociformes</taxon>
        <taxon>Umbridae</taxon>
        <taxon>Umbra</taxon>
    </lineage>
</organism>
<sequence length="144" mass="15685">MSCRSGATQNRGATSGPQPLRATVPFQLHNTPQTSLRNGKPEKTKTQQMVPGMRRTMSLDAIVGPYLQGHWPKEVEVQASLCRKDQSTQTPDPLSHKAPSKSGSEGHRRSASWGSDEHLQEHCTAPVCAHHSMDGVPIYNHPAG</sequence>
<keyword evidence="4" id="KW-1185">Reference proteome</keyword>
<name>A0ABD0WVJ2_UMBPY</name>
<comment type="caution">
    <text evidence="3">The sequence shown here is derived from an EMBL/GenBank/DDBJ whole genome shotgun (WGS) entry which is preliminary data.</text>
</comment>
<evidence type="ECO:0000256" key="1">
    <source>
        <dbReference type="ARBA" id="ARBA00022553"/>
    </source>
</evidence>
<feature type="compositionally biased region" description="Polar residues" evidence="2">
    <location>
        <begin position="28"/>
        <end position="37"/>
    </location>
</feature>
<feature type="region of interest" description="Disordered" evidence="2">
    <location>
        <begin position="1"/>
        <end position="56"/>
    </location>
</feature>
<feature type="region of interest" description="Disordered" evidence="2">
    <location>
        <begin position="78"/>
        <end position="118"/>
    </location>
</feature>
<evidence type="ECO:0000313" key="3">
    <source>
        <dbReference type="EMBL" id="KAL0984470.1"/>
    </source>
</evidence>
<dbReference type="InterPro" id="IPR026642">
    <property type="entry name" value="Glcci1/FAM117"/>
</dbReference>
<protein>
    <submittedName>
        <fullName evidence="3">Uncharacterized protein</fullName>
    </submittedName>
</protein>
<dbReference type="PANTHER" id="PTHR14972">
    <property type="entry name" value="AGAP011572-PA"/>
    <property type="match status" value="1"/>
</dbReference>
<dbReference type="Proteomes" id="UP001557470">
    <property type="component" value="Unassembled WGS sequence"/>
</dbReference>
<feature type="compositionally biased region" description="Polar residues" evidence="2">
    <location>
        <begin position="1"/>
        <end position="17"/>
    </location>
</feature>
<dbReference type="EMBL" id="JAGEUA010000004">
    <property type="protein sequence ID" value="KAL0984470.1"/>
    <property type="molecule type" value="Genomic_DNA"/>
</dbReference>
<proteinExistence type="predicted"/>